<dbReference type="PANTHER" id="PTHR30419:SF30">
    <property type="entry name" value="LYSR FAMILY TRANSCRIPTIONAL REGULATOR"/>
    <property type="match status" value="1"/>
</dbReference>
<keyword evidence="4" id="KW-0804">Transcription</keyword>
<evidence type="ECO:0000259" key="5">
    <source>
        <dbReference type="PROSITE" id="PS50931"/>
    </source>
</evidence>
<sequence length="307" mass="33957">MVPAGRMRRMKDHQLKAWLRLADTGSIRAAARSLHLSQAAVTKAIRELEAEVDAQLVLRSSRGIEFTECGRQLTVRARLAHQQLELARQDIRILQGSQHGRVAVAVTPMVFLGVLPEVVRAFRKAMPHAQLKLYDGLIPQVLPLLREGMIDFAVAGPVAAALEADFAFERLDMIEMAVLCRRGHPLNRATRWEEVAGAEWLMHLAPGSQHTFLLEQYAEQGLPLPEHRIEVASFGVSWGLLTRSDALMVGPAGMLSMSPYAELVERVPLAMPVPPLELGIVSPRGKPLSLAALRLAELFRKYLARTA</sequence>
<dbReference type="Gene3D" id="1.10.10.10">
    <property type="entry name" value="Winged helix-like DNA-binding domain superfamily/Winged helix DNA-binding domain"/>
    <property type="match status" value="1"/>
</dbReference>
<dbReference type="GO" id="GO:0003700">
    <property type="term" value="F:DNA-binding transcription factor activity"/>
    <property type="evidence" value="ECO:0007669"/>
    <property type="project" value="InterPro"/>
</dbReference>
<feature type="domain" description="HTH lysR-type" evidence="5">
    <location>
        <begin position="10"/>
        <end position="67"/>
    </location>
</feature>
<dbReference type="InterPro" id="IPR000847">
    <property type="entry name" value="LysR_HTH_N"/>
</dbReference>
<dbReference type="Pfam" id="PF00126">
    <property type="entry name" value="HTH_1"/>
    <property type="match status" value="1"/>
</dbReference>
<dbReference type="PROSITE" id="PS50931">
    <property type="entry name" value="HTH_LYSR"/>
    <property type="match status" value="1"/>
</dbReference>
<dbReference type="Proteomes" id="UP000016223">
    <property type="component" value="Chromosome 1"/>
</dbReference>
<evidence type="ECO:0000313" key="7">
    <source>
        <dbReference type="Proteomes" id="UP000016223"/>
    </source>
</evidence>
<reference evidence="6 7" key="1">
    <citation type="submission" date="2012-10" db="EMBL/GenBank/DDBJ databases">
        <title>Genome sequence of Variovorax paradoxus B4.</title>
        <authorList>
            <person name="Schuldes J."/>
            <person name="Brandt U."/>
            <person name="Hiessl S."/>
            <person name="Wuebbeler J.H."/>
            <person name="Thuermer A."/>
            <person name="Steinbuechel A."/>
            <person name="Daniel R."/>
        </authorList>
    </citation>
    <scope>NUCLEOTIDE SEQUENCE [LARGE SCALE GENOMIC DNA]</scope>
    <source>
        <strain evidence="6 7">B4</strain>
    </source>
</reference>
<dbReference type="PRINTS" id="PR00039">
    <property type="entry name" value="HTHLYSR"/>
</dbReference>
<dbReference type="Gene3D" id="3.40.190.10">
    <property type="entry name" value="Periplasmic binding protein-like II"/>
    <property type="match status" value="1"/>
</dbReference>
<proteinExistence type="inferred from homology"/>
<name>T1XGZ0_VARPD</name>
<dbReference type="GO" id="GO:0003677">
    <property type="term" value="F:DNA binding"/>
    <property type="evidence" value="ECO:0007669"/>
    <property type="project" value="UniProtKB-KW"/>
</dbReference>
<protein>
    <submittedName>
        <fullName evidence="6">Transcriptional regulator, LysR family</fullName>
    </submittedName>
</protein>
<evidence type="ECO:0000256" key="3">
    <source>
        <dbReference type="ARBA" id="ARBA00023125"/>
    </source>
</evidence>
<evidence type="ECO:0000256" key="4">
    <source>
        <dbReference type="ARBA" id="ARBA00023163"/>
    </source>
</evidence>
<organism evidence="6 7">
    <name type="scientific">Variovorax paradoxus B4</name>
    <dbReference type="NCBI Taxonomy" id="1246301"/>
    <lineage>
        <taxon>Bacteria</taxon>
        <taxon>Pseudomonadati</taxon>
        <taxon>Pseudomonadota</taxon>
        <taxon>Betaproteobacteria</taxon>
        <taxon>Burkholderiales</taxon>
        <taxon>Comamonadaceae</taxon>
        <taxon>Variovorax</taxon>
    </lineage>
</organism>
<dbReference type="PROSITE" id="PS50096">
    <property type="entry name" value="IQ"/>
    <property type="match status" value="1"/>
</dbReference>
<accession>T1XGZ0</accession>
<dbReference type="PANTHER" id="PTHR30419">
    <property type="entry name" value="HTH-TYPE TRANSCRIPTIONAL REGULATOR YBHD"/>
    <property type="match status" value="1"/>
</dbReference>
<keyword evidence="3" id="KW-0238">DNA-binding</keyword>
<evidence type="ECO:0000256" key="1">
    <source>
        <dbReference type="ARBA" id="ARBA00009437"/>
    </source>
</evidence>
<keyword evidence="2" id="KW-0805">Transcription regulation</keyword>
<evidence type="ECO:0000313" key="6">
    <source>
        <dbReference type="EMBL" id="AGU51838.1"/>
    </source>
</evidence>
<dbReference type="KEGG" id="vpd:VAPA_1c47720"/>
<dbReference type="InterPro" id="IPR036388">
    <property type="entry name" value="WH-like_DNA-bd_sf"/>
</dbReference>
<dbReference type="InterPro" id="IPR036390">
    <property type="entry name" value="WH_DNA-bd_sf"/>
</dbReference>
<gene>
    <name evidence="6" type="ORF">VAPA_1c47720</name>
</gene>
<dbReference type="Pfam" id="PF03466">
    <property type="entry name" value="LysR_substrate"/>
    <property type="match status" value="1"/>
</dbReference>
<dbReference type="AlphaFoldDB" id="T1XGZ0"/>
<dbReference type="InterPro" id="IPR005119">
    <property type="entry name" value="LysR_subst-bd"/>
</dbReference>
<dbReference type="SUPFAM" id="SSF53850">
    <property type="entry name" value="Periplasmic binding protein-like II"/>
    <property type="match status" value="1"/>
</dbReference>
<dbReference type="SUPFAM" id="SSF46785">
    <property type="entry name" value="Winged helix' DNA-binding domain"/>
    <property type="match status" value="1"/>
</dbReference>
<dbReference type="PATRIC" id="fig|1246301.3.peg.4778"/>
<dbReference type="InterPro" id="IPR050950">
    <property type="entry name" value="HTH-type_LysR_regulators"/>
</dbReference>
<comment type="similarity">
    <text evidence="1">Belongs to the LysR transcriptional regulatory family.</text>
</comment>
<dbReference type="HOGENOM" id="CLU_039613_6_0_4"/>
<evidence type="ECO:0000256" key="2">
    <source>
        <dbReference type="ARBA" id="ARBA00023015"/>
    </source>
</evidence>
<dbReference type="EMBL" id="CP003911">
    <property type="protein sequence ID" value="AGU51838.1"/>
    <property type="molecule type" value="Genomic_DNA"/>
</dbReference>
<dbReference type="GO" id="GO:0005829">
    <property type="term" value="C:cytosol"/>
    <property type="evidence" value="ECO:0007669"/>
    <property type="project" value="TreeGrafter"/>
</dbReference>